<dbReference type="RefSeq" id="WP_054963855.1">
    <property type="nucleotide sequence ID" value="NZ_LJCQ01000061.1"/>
</dbReference>
<evidence type="ECO:0000313" key="4">
    <source>
        <dbReference type="Proteomes" id="UP000050320"/>
    </source>
</evidence>
<proteinExistence type="predicted"/>
<dbReference type="Proteomes" id="UP000050320">
    <property type="component" value="Unassembled WGS sequence"/>
</dbReference>
<keyword evidence="4" id="KW-1185">Reference proteome</keyword>
<protein>
    <recommendedName>
        <fullName evidence="1">HTH-like domain-containing protein</fullName>
    </recommendedName>
</protein>
<reference evidence="3 4" key="2">
    <citation type="submission" date="2015-09" db="EMBL/GenBank/DDBJ databases">
        <title>Heavy metals and arsenic resistance mechanisms in polyextremophilic archaea of the family Ferroplasmaceae.</title>
        <authorList>
            <person name="Bulaev A.G."/>
            <person name="Kanygina A.V."/>
        </authorList>
    </citation>
    <scope>NUCLEOTIDE SEQUENCE [LARGE SCALE GENOMIC DNA]</scope>
    <source>
        <strain evidence="3 4">VT</strain>
    </source>
</reference>
<dbReference type="EMBL" id="LKBG01000085">
    <property type="protein sequence ID" value="KQB35769.1"/>
    <property type="molecule type" value="Genomic_DNA"/>
</dbReference>
<feature type="domain" description="HTH-like" evidence="1">
    <location>
        <begin position="1"/>
        <end position="49"/>
    </location>
</feature>
<gene>
    <name evidence="3" type="ORF">AOG54_08570</name>
    <name evidence="2" type="ORF">SE19_00985</name>
</gene>
<dbReference type="EMBL" id="LJCQ01000061">
    <property type="protein sequence ID" value="KPV47455.1"/>
    <property type="molecule type" value="Genomic_DNA"/>
</dbReference>
<name>A0A0P9H0C0_9ARCH</name>
<evidence type="ECO:0000313" key="5">
    <source>
        <dbReference type="Proteomes" id="UP000050515"/>
    </source>
</evidence>
<dbReference type="AlphaFoldDB" id="A0A0P9H0C0"/>
<sequence length="66" mass="7812">MNKIIELCKERITYGYKRIWALLRNSGINIAKKTVYKIMKNNNLTLPIHSHKNKMEPKHLGMQSMQ</sequence>
<dbReference type="Proteomes" id="UP000050515">
    <property type="component" value="Unassembled WGS sequence"/>
</dbReference>
<dbReference type="OrthoDB" id="359563at2157"/>
<comment type="caution">
    <text evidence="2">The sequence shown here is derived from an EMBL/GenBank/DDBJ whole genome shotgun (WGS) entry which is preliminary data.</text>
</comment>
<accession>A0A0P9H0C0</accession>
<reference evidence="2 5" key="1">
    <citation type="submission" date="2015-09" db="EMBL/GenBank/DDBJ databases">
        <title>Draft genome sequence of Acidiplasma aeolicum DSM 18409.</title>
        <authorList>
            <person name="Hemp J."/>
        </authorList>
    </citation>
    <scope>NUCLEOTIDE SEQUENCE [LARGE SCALE GENOMIC DNA]</scope>
    <source>
        <strain evidence="2 5">V</strain>
    </source>
</reference>
<dbReference type="Pfam" id="PF13276">
    <property type="entry name" value="HTH_21"/>
    <property type="match status" value="1"/>
</dbReference>
<evidence type="ECO:0000313" key="2">
    <source>
        <dbReference type="EMBL" id="KPV47455.1"/>
    </source>
</evidence>
<dbReference type="InterPro" id="IPR025948">
    <property type="entry name" value="HTH-like_dom"/>
</dbReference>
<evidence type="ECO:0000259" key="1">
    <source>
        <dbReference type="Pfam" id="PF13276"/>
    </source>
</evidence>
<organism evidence="2 5">
    <name type="scientific">Acidiplasma aeolicum</name>
    <dbReference type="NCBI Taxonomy" id="507754"/>
    <lineage>
        <taxon>Archaea</taxon>
        <taxon>Methanobacteriati</taxon>
        <taxon>Thermoplasmatota</taxon>
        <taxon>Thermoplasmata</taxon>
        <taxon>Thermoplasmatales</taxon>
        <taxon>Ferroplasmaceae</taxon>
        <taxon>Acidiplasma</taxon>
    </lineage>
</organism>
<evidence type="ECO:0000313" key="3">
    <source>
        <dbReference type="EMBL" id="KQB35769.1"/>
    </source>
</evidence>
<dbReference type="PATRIC" id="fig|507754.4.peg.1373"/>